<feature type="compositionally biased region" description="Basic and acidic residues" evidence="11">
    <location>
        <begin position="708"/>
        <end position="717"/>
    </location>
</feature>
<dbReference type="Pfam" id="PF13361">
    <property type="entry name" value="UvrD_C"/>
    <property type="match status" value="1"/>
</dbReference>
<dbReference type="PANTHER" id="PTHR11070">
    <property type="entry name" value="UVRD / RECB / PCRA DNA HELICASE FAMILY MEMBER"/>
    <property type="match status" value="1"/>
</dbReference>
<gene>
    <name evidence="14" type="ORF">ACFSTG_10165</name>
</gene>
<keyword evidence="4 10" id="KW-0347">Helicase</keyword>
<comment type="catalytic activity">
    <reaction evidence="9">
        <text>ATP + H2O = ADP + phosphate + H(+)</text>
        <dbReference type="Rhea" id="RHEA:13065"/>
        <dbReference type="ChEBI" id="CHEBI:15377"/>
        <dbReference type="ChEBI" id="CHEBI:15378"/>
        <dbReference type="ChEBI" id="CHEBI:30616"/>
        <dbReference type="ChEBI" id="CHEBI:43474"/>
        <dbReference type="ChEBI" id="CHEBI:456216"/>
        <dbReference type="EC" id="5.6.2.4"/>
    </reaction>
</comment>
<dbReference type="EC" id="5.6.2.4" evidence="8"/>
<dbReference type="InterPro" id="IPR014017">
    <property type="entry name" value="DNA_helicase_UvrD-like_C"/>
</dbReference>
<dbReference type="Gene3D" id="3.40.50.300">
    <property type="entry name" value="P-loop containing nucleotide triphosphate hydrolases"/>
    <property type="match status" value="2"/>
</dbReference>
<keyword evidence="5 10" id="KW-0067">ATP-binding</keyword>
<evidence type="ECO:0000259" key="13">
    <source>
        <dbReference type="PROSITE" id="PS51217"/>
    </source>
</evidence>
<feature type="domain" description="UvrD-like helicase ATP-binding" evidence="12">
    <location>
        <begin position="2"/>
        <end position="297"/>
    </location>
</feature>
<evidence type="ECO:0000256" key="5">
    <source>
        <dbReference type="ARBA" id="ARBA00022840"/>
    </source>
</evidence>
<protein>
    <recommendedName>
        <fullName evidence="8">DNA 3'-5' helicase</fullName>
        <ecNumber evidence="8">5.6.2.4</ecNumber>
    </recommendedName>
</protein>
<feature type="binding site" evidence="10">
    <location>
        <begin position="23"/>
        <end position="30"/>
    </location>
    <ligand>
        <name>ATP</name>
        <dbReference type="ChEBI" id="CHEBI:30616"/>
    </ligand>
</feature>
<dbReference type="SUPFAM" id="SSF52540">
    <property type="entry name" value="P-loop containing nucleoside triphosphate hydrolases"/>
    <property type="match status" value="1"/>
</dbReference>
<keyword evidence="6" id="KW-0413">Isomerase</keyword>
<dbReference type="EMBL" id="JBHULT010000009">
    <property type="protein sequence ID" value="MFD2518257.1"/>
    <property type="molecule type" value="Genomic_DNA"/>
</dbReference>
<evidence type="ECO:0000313" key="15">
    <source>
        <dbReference type="Proteomes" id="UP001597468"/>
    </source>
</evidence>
<dbReference type="Pfam" id="PF00580">
    <property type="entry name" value="UvrD-helicase"/>
    <property type="match status" value="1"/>
</dbReference>
<feature type="domain" description="UvrD-like helicase C-terminal" evidence="13">
    <location>
        <begin position="298"/>
        <end position="561"/>
    </location>
</feature>
<keyword evidence="2 10" id="KW-0547">Nucleotide-binding</keyword>
<evidence type="ECO:0000256" key="9">
    <source>
        <dbReference type="ARBA" id="ARBA00048988"/>
    </source>
</evidence>
<comment type="caution">
    <text evidence="14">The sequence shown here is derived from an EMBL/GenBank/DDBJ whole genome shotgun (WGS) entry which is preliminary data.</text>
</comment>
<comment type="catalytic activity">
    <reaction evidence="7">
        <text>Couples ATP hydrolysis with the unwinding of duplex DNA by translocating in the 3'-5' direction.</text>
        <dbReference type="EC" id="5.6.2.4"/>
    </reaction>
</comment>
<evidence type="ECO:0000256" key="8">
    <source>
        <dbReference type="ARBA" id="ARBA00034808"/>
    </source>
</evidence>
<dbReference type="InterPro" id="IPR014016">
    <property type="entry name" value="UvrD-like_ATP-bd"/>
</dbReference>
<evidence type="ECO:0000256" key="11">
    <source>
        <dbReference type="SAM" id="MobiDB-lite"/>
    </source>
</evidence>
<dbReference type="PANTHER" id="PTHR11070:SF3">
    <property type="entry name" value="DNA 3'-5' HELICASE"/>
    <property type="match status" value="1"/>
</dbReference>
<evidence type="ECO:0000256" key="4">
    <source>
        <dbReference type="ARBA" id="ARBA00022806"/>
    </source>
</evidence>
<comment type="similarity">
    <text evidence="1">Belongs to the helicase family. UvrD subfamily.</text>
</comment>
<dbReference type="PROSITE" id="PS51217">
    <property type="entry name" value="UVRD_HELICASE_CTER"/>
    <property type="match status" value="1"/>
</dbReference>
<dbReference type="CDD" id="cd17932">
    <property type="entry name" value="DEXQc_UvrD"/>
    <property type="match status" value="1"/>
</dbReference>
<dbReference type="Gene3D" id="1.10.10.160">
    <property type="match status" value="1"/>
</dbReference>
<reference evidence="15" key="1">
    <citation type="journal article" date="2019" name="Int. J. Syst. Evol. Microbiol.">
        <title>The Global Catalogue of Microorganisms (GCM) 10K type strain sequencing project: providing services to taxonomists for standard genome sequencing and annotation.</title>
        <authorList>
            <consortium name="The Broad Institute Genomics Platform"/>
            <consortium name="The Broad Institute Genome Sequencing Center for Infectious Disease"/>
            <person name="Wu L."/>
            <person name="Ma J."/>
        </authorList>
    </citation>
    <scope>NUCLEOTIDE SEQUENCE [LARGE SCALE GENOMIC DNA]</scope>
    <source>
        <strain evidence="15">KCTC 42585</strain>
    </source>
</reference>
<evidence type="ECO:0000256" key="2">
    <source>
        <dbReference type="ARBA" id="ARBA00022741"/>
    </source>
</evidence>
<dbReference type="Proteomes" id="UP001597468">
    <property type="component" value="Unassembled WGS sequence"/>
</dbReference>
<name>A0ABW5IX64_9FLAO</name>
<dbReference type="InterPro" id="IPR013986">
    <property type="entry name" value="DExx_box_DNA_helicase_dom_sf"/>
</dbReference>
<organism evidence="14 15">
    <name type="scientific">Salinimicrobium flavum</name>
    <dbReference type="NCBI Taxonomy" id="1737065"/>
    <lineage>
        <taxon>Bacteria</taxon>
        <taxon>Pseudomonadati</taxon>
        <taxon>Bacteroidota</taxon>
        <taxon>Flavobacteriia</taxon>
        <taxon>Flavobacteriales</taxon>
        <taxon>Flavobacteriaceae</taxon>
        <taxon>Salinimicrobium</taxon>
    </lineage>
</organism>
<dbReference type="RefSeq" id="WP_380752035.1">
    <property type="nucleotide sequence ID" value="NZ_JBHULT010000009.1"/>
</dbReference>
<dbReference type="InterPro" id="IPR027417">
    <property type="entry name" value="P-loop_NTPase"/>
</dbReference>
<dbReference type="GO" id="GO:0004386">
    <property type="term" value="F:helicase activity"/>
    <property type="evidence" value="ECO:0007669"/>
    <property type="project" value="UniProtKB-KW"/>
</dbReference>
<dbReference type="InterPro" id="IPR000212">
    <property type="entry name" value="DNA_helicase_UvrD/REP"/>
</dbReference>
<dbReference type="GO" id="GO:0016787">
    <property type="term" value="F:hydrolase activity"/>
    <property type="evidence" value="ECO:0007669"/>
    <property type="project" value="UniProtKB-KW"/>
</dbReference>
<evidence type="ECO:0000259" key="12">
    <source>
        <dbReference type="PROSITE" id="PS51198"/>
    </source>
</evidence>
<evidence type="ECO:0000313" key="14">
    <source>
        <dbReference type="EMBL" id="MFD2518257.1"/>
    </source>
</evidence>
<evidence type="ECO:0000256" key="7">
    <source>
        <dbReference type="ARBA" id="ARBA00034617"/>
    </source>
</evidence>
<accession>A0ABW5IX64</accession>
<evidence type="ECO:0000256" key="10">
    <source>
        <dbReference type="PROSITE-ProRule" id="PRU00560"/>
    </source>
</evidence>
<keyword evidence="3 10" id="KW-0378">Hydrolase</keyword>
<keyword evidence="15" id="KW-1185">Reference proteome</keyword>
<dbReference type="Gene3D" id="1.10.486.10">
    <property type="entry name" value="PCRA, domain 4"/>
    <property type="match status" value="1"/>
</dbReference>
<evidence type="ECO:0000256" key="3">
    <source>
        <dbReference type="ARBA" id="ARBA00022801"/>
    </source>
</evidence>
<evidence type="ECO:0000256" key="1">
    <source>
        <dbReference type="ARBA" id="ARBA00009922"/>
    </source>
</evidence>
<proteinExistence type="inferred from homology"/>
<feature type="region of interest" description="Disordered" evidence="11">
    <location>
        <begin position="708"/>
        <end position="727"/>
    </location>
</feature>
<evidence type="ECO:0000256" key="6">
    <source>
        <dbReference type="ARBA" id="ARBA00023235"/>
    </source>
</evidence>
<dbReference type="PROSITE" id="PS51198">
    <property type="entry name" value="UVRD_HELICASE_ATP_BIND"/>
    <property type="match status" value="1"/>
</dbReference>
<sequence>MITLNDYQKKAAEFQGKHLLVLAGAGTGKTKTIIVRAEFLIKSGVQPKKIAVLSFTRKSAQEIVERVKSSVSGPFNAGAISGRTFHSWCNEIMHTYPDYFPQSKYTLLDEDDRISAMGLAVGKQFKDSQGEKLKAATVVAIYSYAVNTLCKLSEAIKHLRYCNSDKGDEELKIIIENDRALIGPVIQKYIDYKVTRRYVDYDDMLNIVADALQKNEVIRKAVTKRWEHILVDEMQDTNPLQYKLLQSFIEHSKLFCVGDDAQSIYAFRGADFKTIHSFTANVPDSEAQKLILNYRSTQEILDLSNWLLEQSPLTYDKKLEASRGQGNKPKIIHTENDWEEANIITDDIIRSVNENDCSYSDSMVLGRSSWALSRVEGACLQKKIPYIKLGGTQLMQSAHVRDVASGMRVVANNYDEIAWIRFLQLWDGIGEVSATKIISDILTLSSFVEILRYLRHSKYRTLIHSVPDILEVIHEHINSPANAIREAVDSMNDLLSKRYKEEWTYRITDFEVLEEVAKSTGSISEFITEYVLDPRADTTLKIGKEIDKDVVTLSTIHSAKGLESKIVHITNVNPYTYPSTRTIKEGEDAVEEERRCLYVAMTRAKDHLKLYRNVRSLHTQFNKNEEAIHLRGTYKSKTPDEQEVLVINSQNESVTVFNKKNKRTEVIPRADFNQKFVEVGKQELSLYFLNELPTDLVEIVVPERENVKPEPISEKTDPATLPDFNFD</sequence>